<comment type="caution">
    <text evidence="2">The sequence shown here is derived from an EMBL/GenBank/DDBJ whole genome shotgun (WGS) entry which is preliminary data.</text>
</comment>
<keyword evidence="2" id="KW-0378">Hydrolase</keyword>
<dbReference type="EMBL" id="BMAO01002063">
    <property type="protein sequence ID" value="GFQ77982.1"/>
    <property type="molecule type" value="Genomic_DNA"/>
</dbReference>
<gene>
    <name evidence="2" type="primary">faah2a</name>
    <name evidence="2" type="ORF">TNCT_320331</name>
</gene>
<dbReference type="Gene3D" id="3.90.1300.10">
    <property type="entry name" value="Amidase signature (AS) domain"/>
    <property type="match status" value="1"/>
</dbReference>
<evidence type="ECO:0000313" key="3">
    <source>
        <dbReference type="Proteomes" id="UP000887116"/>
    </source>
</evidence>
<organism evidence="2 3">
    <name type="scientific">Trichonephila clavata</name>
    <name type="common">Joro spider</name>
    <name type="synonym">Nephila clavata</name>
    <dbReference type="NCBI Taxonomy" id="2740835"/>
    <lineage>
        <taxon>Eukaryota</taxon>
        <taxon>Metazoa</taxon>
        <taxon>Ecdysozoa</taxon>
        <taxon>Arthropoda</taxon>
        <taxon>Chelicerata</taxon>
        <taxon>Arachnida</taxon>
        <taxon>Araneae</taxon>
        <taxon>Araneomorphae</taxon>
        <taxon>Entelegynae</taxon>
        <taxon>Araneoidea</taxon>
        <taxon>Nephilidae</taxon>
        <taxon>Trichonephila</taxon>
    </lineage>
</organism>
<proteinExistence type="predicted"/>
<dbReference type="GO" id="GO:0016787">
    <property type="term" value="F:hydrolase activity"/>
    <property type="evidence" value="ECO:0007669"/>
    <property type="project" value="UniProtKB-KW"/>
</dbReference>
<keyword evidence="3" id="KW-1185">Reference proteome</keyword>
<sequence>MNKISLLIIYAYLSSHTFSEIAFGWYYEGKHEKLPPIKDPCLLEPAHVLAAKIRCRQLSSTEVVKAYINRIKQVQPIVNAIVDERFSEAIQEAQEVDEFLKETLKTEDELAEEKPFLGVPVTIKEAIAVKGCLFTVGLAARKGVRADFDSDATMLLKEAGAIPIAVTITPELCFWWESYNTLYGRCRNPYNTTRTAGGSSGGEGCILGCAGSVIGVGNDIGGAYVFQLLLMEYLGINQAEVLLAIMDNTLLRHHLYRHF</sequence>
<feature type="domain" description="Amidase" evidence="1">
    <location>
        <begin position="62"/>
        <end position="222"/>
    </location>
</feature>
<protein>
    <submittedName>
        <fullName evidence="2">Fatty-acid amide hydrolase 2-A</fullName>
    </submittedName>
</protein>
<dbReference type="Pfam" id="PF01425">
    <property type="entry name" value="Amidase"/>
    <property type="match status" value="1"/>
</dbReference>
<evidence type="ECO:0000313" key="2">
    <source>
        <dbReference type="EMBL" id="GFQ77982.1"/>
    </source>
</evidence>
<dbReference type="PANTHER" id="PTHR43372">
    <property type="entry name" value="FATTY-ACID AMIDE HYDROLASE"/>
    <property type="match status" value="1"/>
</dbReference>
<dbReference type="AlphaFoldDB" id="A0A8X6FF79"/>
<dbReference type="InterPro" id="IPR036928">
    <property type="entry name" value="AS_sf"/>
</dbReference>
<name>A0A8X6FF79_TRICU</name>
<dbReference type="Proteomes" id="UP000887116">
    <property type="component" value="Unassembled WGS sequence"/>
</dbReference>
<dbReference type="OrthoDB" id="6428749at2759"/>
<dbReference type="InterPro" id="IPR052739">
    <property type="entry name" value="FAAH2"/>
</dbReference>
<accession>A0A8X6FF79</accession>
<evidence type="ECO:0000259" key="1">
    <source>
        <dbReference type="Pfam" id="PF01425"/>
    </source>
</evidence>
<dbReference type="SUPFAM" id="SSF75304">
    <property type="entry name" value="Amidase signature (AS) enzymes"/>
    <property type="match status" value="1"/>
</dbReference>
<dbReference type="PANTHER" id="PTHR43372:SF4">
    <property type="entry name" value="FATTY-ACID AMIDE HYDROLASE 2"/>
    <property type="match status" value="1"/>
</dbReference>
<dbReference type="GO" id="GO:0012505">
    <property type="term" value="C:endomembrane system"/>
    <property type="evidence" value="ECO:0007669"/>
    <property type="project" value="TreeGrafter"/>
</dbReference>
<dbReference type="InterPro" id="IPR023631">
    <property type="entry name" value="Amidase_dom"/>
</dbReference>
<reference evidence="2" key="1">
    <citation type="submission" date="2020-07" db="EMBL/GenBank/DDBJ databases">
        <title>Multicomponent nature underlies the extraordinary mechanical properties of spider dragline silk.</title>
        <authorList>
            <person name="Kono N."/>
            <person name="Nakamura H."/>
            <person name="Mori M."/>
            <person name="Yoshida Y."/>
            <person name="Ohtoshi R."/>
            <person name="Malay A.D."/>
            <person name="Moran D.A.P."/>
            <person name="Tomita M."/>
            <person name="Numata K."/>
            <person name="Arakawa K."/>
        </authorList>
    </citation>
    <scope>NUCLEOTIDE SEQUENCE</scope>
</reference>